<feature type="domain" description="Aminopeptidase N-like N-terminal" evidence="19">
    <location>
        <begin position="82"/>
        <end position="267"/>
    </location>
</feature>
<reference evidence="20" key="3">
    <citation type="submission" date="2025-09" db="UniProtKB">
        <authorList>
            <consortium name="Ensembl"/>
        </authorList>
    </citation>
    <scope>IDENTIFICATION</scope>
</reference>
<sequence>MVFYFLPGCTYTKVRTCFSFEFISRFLPQKVQLLTNCLLPFPMQAGCPKSNGTTPVEPLYPNSTSGELFPWAQLRLPQSIHPIDYDITLNPNLDEMTFTGQSIITMSRPFNELCEVKMGKGIGNFHRSGGLLGEGPVNKVNVLEYKPWQQIAIKLPEELKAGQRCVLTLDYSASLSNTYDGFYNSSYTNKDGTKSVLAATQFEPLSARKAFPCFDEPAFKATFHMKISRKPEYMTLSNMPKAKSTHLSNGRVLDEFEKTSVNMSTYLVAFIVANFTPVSTNVSDTLVSVYSVPEKKEHTVYALEMASKLLEFYNNFFDIKYPLKKLDLIAIPDFLAGAMENWGLITFRETTLLVGQESSPLEKQVVASVIAHELAHQWFGNLVTMNWWNDLWLNEGFATYMQYTSLQAVLPHLDIGNLFLSVRFRVLDKDALNSSHAVSTQVETAEQVEEMFDAVSYEKGASILLMLNASMSGSNQFRKGIIQYLKQFRGRNTDTNDLWNSLTQVELSTQQQNVSEMMNSWTSQKGFPLITVSIKEDQVTISQEHFLLSSDGNTRSSRWVTVATECRQMFSLKTKTETLKLPGKVKWLKMNYRNTGFYIVHYGDVGWAALTEALSTNVSILTQEDRASLIHNMFALSRLGRVSFQQVLNLLSYVSQETETSPVMEALFQLNTIYRLLDKRQESGLAFLCFSGSFCVLSPHFACFCGSLESFYVHFAFIMCIFVIIMCIFQ</sequence>
<dbReference type="GO" id="GO:0042277">
    <property type="term" value="F:peptide binding"/>
    <property type="evidence" value="ECO:0007669"/>
    <property type="project" value="TreeGrafter"/>
</dbReference>
<keyword evidence="6 16" id="KW-0378">Hydrolase</keyword>
<dbReference type="GO" id="GO:0005615">
    <property type="term" value="C:extracellular space"/>
    <property type="evidence" value="ECO:0007669"/>
    <property type="project" value="TreeGrafter"/>
</dbReference>
<feature type="site" description="Transition state stabilizer" evidence="15">
    <location>
        <position position="457"/>
    </location>
</feature>
<keyword evidence="3 16" id="KW-0645">Protease</keyword>
<dbReference type="GO" id="GO:0008270">
    <property type="term" value="F:zinc ion binding"/>
    <property type="evidence" value="ECO:0007669"/>
    <property type="project" value="UniProtKB-UniRule"/>
</dbReference>
<dbReference type="Gene3D" id="1.10.3480.20">
    <property type="match status" value="1"/>
</dbReference>
<dbReference type="InterPro" id="IPR027268">
    <property type="entry name" value="Peptidase_M4/M1_CTD_sf"/>
</dbReference>
<comment type="similarity">
    <text evidence="2 16">Belongs to the peptidase M1 family.</text>
</comment>
<keyword evidence="16" id="KW-0031">Aminopeptidase</keyword>
<dbReference type="InterPro" id="IPR045357">
    <property type="entry name" value="Aminopeptidase_N-like_N"/>
</dbReference>
<dbReference type="AlphaFoldDB" id="A0A8C5DCN4"/>
<dbReference type="GO" id="GO:0005886">
    <property type="term" value="C:plasma membrane"/>
    <property type="evidence" value="ECO:0007669"/>
    <property type="project" value="TreeGrafter"/>
</dbReference>
<evidence type="ECO:0000256" key="15">
    <source>
        <dbReference type="PIRSR" id="PIRSR634016-4"/>
    </source>
</evidence>
<evidence type="ECO:0000256" key="9">
    <source>
        <dbReference type="ARBA" id="ARBA00022989"/>
    </source>
</evidence>
<protein>
    <recommendedName>
        <fullName evidence="16">Aminopeptidase</fullName>
        <ecNumber evidence="16">3.4.11.-</ecNumber>
    </recommendedName>
</protein>
<dbReference type="FunFam" id="1.10.390.10:FF:000016">
    <property type="entry name" value="Glutamyl aminopeptidase"/>
    <property type="match status" value="1"/>
</dbReference>
<evidence type="ECO:0000259" key="19">
    <source>
        <dbReference type="Pfam" id="PF17900"/>
    </source>
</evidence>
<dbReference type="FunFam" id="2.60.40.1730:FF:000001">
    <property type="entry name" value="Leucyl-cystinyl aminopeptidase"/>
    <property type="match status" value="1"/>
</dbReference>
<evidence type="ECO:0000313" key="20">
    <source>
        <dbReference type="Ensembl" id="ENSGWIP00000005134.1"/>
    </source>
</evidence>
<reference evidence="20" key="1">
    <citation type="submission" date="2020-06" db="EMBL/GenBank/DDBJ databases">
        <authorList>
            <consortium name="Wellcome Sanger Institute Data Sharing"/>
        </authorList>
    </citation>
    <scope>NUCLEOTIDE SEQUENCE [LARGE SCALE GENOMIC DNA]</scope>
</reference>
<evidence type="ECO:0000256" key="4">
    <source>
        <dbReference type="ARBA" id="ARBA00022692"/>
    </source>
</evidence>
<evidence type="ECO:0000259" key="17">
    <source>
        <dbReference type="Pfam" id="PF01433"/>
    </source>
</evidence>
<keyword evidence="7 14" id="KW-0862">Zinc</keyword>
<keyword evidence="10 16" id="KW-0482">Metalloprotease</keyword>
<accession>A0A8C5DCN4</accession>
<organism evidence="20 21">
    <name type="scientific">Gouania willdenowi</name>
    <name type="common">Blunt-snouted clingfish</name>
    <name type="synonym">Lepadogaster willdenowi</name>
    <dbReference type="NCBI Taxonomy" id="441366"/>
    <lineage>
        <taxon>Eukaryota</taxon>
        <taxon>Metazoa</taxon>
        <taxon>Chordata</taxon>
        <taxon>Craniata</taxon>
        <taxon>Vertebrata</taxon>
        <taxon>Euteleostomi</taxon>
        <taxon>Actinopterygii</taxon>
        <taxon>Neopterygii</taxon>
        <taxon>Teleostei</taxon>
        <taxon>Neoteleostei</taxon>
        <taxon>Acanthomorphata</taxon>
        <taxon>Ovalentaria</taxon>
        <taxon>Blenniimorphae</taxon>
        <taxon>Blenniiformes</taxon>
        <taxon>Gobiesocoidei</taxon>
        <taxon>Gobiesocidae</taxon>
        <taxon>Gobiesocinae</taxon>
        <taxon>Gouania</taxon>
    </lineage>
</organism>
<keyword evidence="4 16" id="KW-0812">Transmembrane</keyword>
<dbReference type="InterPro" id="IPR024571">
    <property type="entry name" value="ERAP1-like_C_dom"/>
</dbReference>
<evidence type="ECO:0000256" key="10">
    <source>
        <dbReference type="ARBA" id="ARBA00023049"/>
    </source>
</evidence>
<evidence type="ECO:0000256" key="14">
    <source>
        <dbReference type="PIRSR" id="PIRSR634016-3"/>
    </source>
</evidence>
<evidence type="ECO:0000256" key="1">
    <source>
        <dbReference type="ARBA" id="ARBA00004606"/>
    </source>
</evidence>
<dbReference type="InterPro" id="IPR001930">
    <property type="entry name" value="Peptidase_M1"/>
</dbReference>
<dbReference type="Proteomes" id="UP000694680">
    <property type="component" value="Chromosome 9"/>
</dbReference>
<dbReference type="GO" id="GO:0008217">
    <property type="term" value="P:regulation of blood pressure"/>
    <property type="evidence" value="ECO:0007669"/>
    <property type="project" value="TreeGrafter"/>
</dbReference>
<evidence type="ECO:0000256" key="11">
    <source>
        <dbReference type="ARBA" id="ARBA00023136"/>
    </source>
</evidence>
<dbReference type="SUPFAM" id="SSF55486">
    <property type="entry name" value="Metalloproteases ('zincins'), catalytic domain"/>
    <property type="match status" value="1"/>
</dbReference>
<dbReference type="SUPFAM" id="SSF63737">
    <property type="entry name" value="Leukotriene A4 hydrolase N-terminal domain"/>
    <property type="match status" value="1"/>
</dbReference>
<comment type="subcellular location">
    <subcellularLocation>
        <location evidence="1">Membrane</location>
        <topology evidence="1">Single-pass type II membrane protein</topology>
    </subcellularLocation>
</comment>
<keyword evidence="5 14" id="KW-0479">Metal-binding</keyword>
<keyword evidence="8" id="KW-0735">Signal-anchor</keyword>
<gene>
    <name evidence="20" type="primary">lnpep</name>
</gene>
<dbReference type="Pfam" id="PF01433">
    <property type="entry name" value="Peptidase_M1"/>
    <property type="match status" value="1"/>
</dbReference>
<dbReference type="CDD" id="cd09601">
    <property type="entry name" value="M1_APN-Q_like"/>
    <property type="match status" value="1"/>
</dbReference>
<feature type="domain" description="Peptidase M1 membrane alanine aminopeptidase" evidence="17">
    <location>
        <begin position="301"/>
        <end position="521"/>
    </location>
</feature>
<evidence type="ECO:0000256" key="7">
    <source>
        <dbReference type="ARBA" id="ARBA00022833"/>
    </source>
</evidence>
<dbReference type="Ensembl" id="ENSGWIT00000005490.1">
    <property type="protein sequence ID" value="ENSGWIP00000005134.1"/>
    <property type="gene ID" value="ENSGWIG00000002143.1"/>
</dbReference>
<name>A0A8C5DCN4_GOUWI</name>
<dbReference type="InterPro" id="IPR034016">
    <property type="entry name" value="M1_APN-typ"/>
</dbReference>
<keyword evidence="12" id="KW-0325">Glycoprotein</keyword>
<dbReference type="Gene3D" id="1.10.390.10">
    <property type="entry name" value="Neutral Protease Domain 2"/>
    <property type="match status" value="1"/>
</dbReference>
<proteinExistence type="inferred from homology"/>
<dbReference type="GO" id="GO:0070006">
    <property type="term" value="F:metalloaminopeptidase activity"/>
    <property type="evidence" value="ECO:0007669"/>
    <property type="project" value="TreeGrafter"/>
</dbReference>
<evidence type="ECO:0000256" key="8">
    <source>
        <dbReference type="ARBA" id="ARBA00022968"/>
    </source>
</evidence>
<evidence type="ECO:0000256" key="13">
    <source>
        <dbReference type="PIRSR" id="PIRSR634016-1"/>
    </source>
</evidence>
<dbReference type="Pfam" id="PF17900">
    <property type="entry name" value="Peptidase_M1_N"/>
    <property type="match status" value="1"/>
</dbReference>
<dbReference type="PANTHER" id="PTHR11533:SF42">
    <property type="entry name" value="LEUCYL-CYSTINYL AMINOPEPTIDASE"/>
    <property type="match status" value="1"/>
</dbReference>
<feature type="binding site" evidence="14">
    <location>
        <position position="395"/>
    </location>
    <ligand>
        <name>Zn(2+)</name>
        <dbReference type="ChEBI" id="CHEBI:29105"/>
        <note>catalytic</note>
    </ligand>
</feature>
<keyword evidence="9 16" id="KW-1133">Transmembrane helix</keyword>
<evidence type="ECO:0000256" key="6">
    <source>
        <dbReference type="ARBA" id="ARBA00022801"/>
    </source>
</evidence>
<feature type="active site" description="Proton acceptor" evidence="13">
    <location>
        <position position="373"/>
    </location>
</feature>
<feature type="binding site" evidence="14">
    <location>
        <position position="372"/>
    </location>
    <ligand>
        <name>Zn(2+)</name>
        <dbReference type="ChEBI" id="CHEBI:29105"/>
        <note>catalytic</note>
    </ligand>
</feature>
<keyword evidence="21" id="KW-1185">Reference proteome</keyword>
<evidence type="ECO:0000256" key="2">
    <source>
        <dbReference type="ARBA" id="ARBA00010136"/>
    </source>
</evidence>
<feature type="transmembrane region" description="Helical" evidence="16">
    <location>
        <begin position="711"/>
        <end position="729"/>
    </location>
</feature>
<feature type="domain" description="ERAP1-like C-terminal" evidence="18">
    <location>
        <begin position="587"/>
        <end position="680"/>
    </location>
</feature>
<evidence type="ECO:0000313" key="21">
    <source>
        <dbReference type="Proteomes" id="UP000694680"/>
    </source>
</evidence>
<evidence type="ECO:0000259" key="18">
    <source>
        <dbReference type="Pfam" id="PF11838"/>
    </source>
</evidence>
<dbReference type="InterPro" id="IPR014782">
    <property type="entry name" value="Peptidase_M1_dom"/>
</dbReference>
<dbReference type="InterPro" id="IPR042097">
    <property type="entry name" value="Aminopeptidase_N-like_N_sf"/>
</dbReference>
<comment type="cofactor">
    <cofactor evidence="14 16">
        <name>Zn(2+)</name>
        <dbReference type="ChEBI" id="CHEBI:29105"/>
    </cofactor>
    <text evidence="14 16">Binds 1 zinc ion per subunit.</text>
</comment>
<dbReference type="Gene3D" id="2.60.40.1910">
    <property type="match status" value="1"/>
</dbReference>
<dbReference type="PRINTS" id="PR00756">
    <property type="entry name" value="ALADIPTASE"/>
</dbReference>
<dbReference type="GO" id="GO:0006508">
    <property type="term" value="P:proteolysis"/>
    <property type="evidence" value="ECO:0007669"/>
    <property type="project" value="UniProtKB-KW"/>
</dbReference>
<dbReference type="EC" id="3.4.11.-" evidence="16"/>
<dbReference type="Gene3D" id="2.60.40.1730">
    <property type="entry name" value="tricorn interacting facor f3 domain"/>
    <property type="match status" value="1"/>
</dbReference>
<reference evidence="20" key="2">
    <citation type="submission" date="2025-08" db="UniProtKB">
        <authorList>
            <consortium name="Ensembl"/>
        </authorList>
    </citation>
    <scope>IDENTIFICATION</scope>
</reference>
<evidence type="ECO:0000256" key="16">
    <source>
        <dbReference type="RuleBase" id="RU364040"/>
    </source>
</evidence>
<feature type="binding site" evidence="14">
    <location>
        <position position="376"/>
    </location>
    <ligand>
        <name>Zn(2+)</name>
        <dbReference type="ChEBI" id="CHEBI:29105"/>
        <note>catalytic</note>
    </ligand>
</feature>
<evidence type="ECO:0000256" key="5">
    <source>
        <dbReference type="ARBA" id="ARBA00022723"/>
    </source>
</evidence>
<evidence type="ECO:0000256" key="12">
    <source>
        <dbReference type="ARBA" id="ARBA00023180"/>
    </source>
</evidence>
<dbReference type="GO" id="GO:0043171">
    <property type="term" value="P:peptide catabolic process"/>
    <property type="evidence" value="ECO:0007669"/>
    <property type="project" value="TreeGrafter"/>
</dbReference>
<evidence type="ECO:0000256" key="3">
    <source>
        <dbReference type="ARBA" id="ARBA00022670"/>
    </source>
</evidence>
<keyword evidence="11 16" id="KW-0472">Membrane</keyword>
<dbReference type="GO" id="GO:0005737">
    <property type="term" value="C:cytoplasm"/>
    <property type="evidence" value="ECO:0007669"/>
    <property type="project" value="TreeGrafter"/>
</dbReference>
<dbReference type="Pfam" id="PF11838">
    <property type="entry name" value="ERAP1_C"/>
    <property type="match status" value="1"/>
</dbReference>
<dbReference type="PANTHER" id="PTHR11533">
    <property type="entry name" value="PROTEASE M1 ZINC METALLOPROTEASE"/>
    <property type="match status" value="1"/>
</dbReference>
<dbReference type="InterPro" id="IPR050344">
    <property type="entry name" value="Peptidase_M1_aminopeptidases"/>
</dbReference>